<sequence length="137" mass="15596">MAECAPHKAKHHGIGREGVDRRTVNREHSIRNNALGDAFKRFRQLGDKHTYTGHNHLDRDGKLKARFEDVDSPVGGARHLLQIIQTEREQNDAEEHRHHNRGGSDAVVENMQPFRQLQVINTVFFIPQFGSDFGGDP</sequence>
<protein>
    <submittedName>
        <fullName evidence="2">Uncharacterized protein</fullName>
    </submittedName>
</protein>
<feature type="region of interest" description="Disordered" evidence="1">
    <location>
        <begin position="1"/>
        <end position="27"/>
    </location>
</feature>
<reference evidence="2 3" key="1">
    <citation type="submission" date="2015-07" db="EMBL/GenBank/DDBJ databases">
        <authorList>
            <consortium name="Pathogen Informatics"/>
        </authorList>
    </citation>
    <scope>NUCLEOTIDE SEQUENCE [LARGE SCALE GENOMIC DNA]</scope>
    <source>
        <strain evidence="2 3">A316</strain>
    </source>
</reference>
<organism evidence="2 3">
    <name type="scientific">Vibrio cholerae</name>
    <dbReference type="NCBI Taxonomy" id="666"/>
    <lineage>
        <taxon>Bacteria</taxon>
        <taxon>Pseudomonadati</taxon>
        <taxon>Pseudomonadota</taxon>
        <taxon>Gammaproteobacteria</taxon>
        <taxon>Vibrionales</taxon>
        <taxon>Vibrionaceae</taxon>
        <taxon>Vibrio</taxon>
    </lineage>
</organism>
<proteinExistence type="predicted"/>
<dbReference type="EMBL" id="CWQY01000019">
    <property type="protein sequence ID" value="CSC95280.1"/>
    <property type="molecule type" value="Genomic_DNA"/>
</dbReference>
<feature type="compositionally biased region" description="Basic and acidic residues" evidence="1">
    <location>
        <begin position="14"/>
        <end position="27"/>
    </location>
</feature>
<gene>
    <name evidence="2" type="ORF">ERS013200_02714</name>
</gene>
<name>A0A655ZXP7_VIBCL</name>
<evidence type="ECO:0000313" key="2">
    <source>
        <dbReference type="EMBL" id="CSC95280.1"/>
    </source>
</evidence>
<accession>A0A655ZXP7</accession>
<evidence type="ECO:0000313" key="3">
    <source>
        <dbReference type="Proteomes" id="UP000041770"/>
    </source>
</evidence>
<evidence type="ECO:0000256" key="1">
    <source>
        <dbReference type="SAM" id="MobiDB-lite"/>
    </source>
</evidence>
<dbReference type="AlphaFoldDB" id="A0A655ZXP7"/>
<dbReference type="Proteomes" id="UP000041770">
    <property type="component" value="Unassembled WGS sequence"/>
</dbReference>